<evidence type="ECO:0000313" key="3">
    <source>
        <dbReference type="Proteomes" id="UP001320876"/>
    </source>
</evidence>
<sequence>MSHVLISSALACALRGEGAPDEIVFLPEGSHKLKPQSHPKGIDVNLPAEEGEAVAAAFNEALAKRGNVKAWCDFEHTRRHPVSCYPTGFRYEAGTGIVAMVEWSKSGREAVEGRDARFFSPEFYIGANGVPSGLPDRGPVGALCTEPAFREIPAIAAADAEDDPDRKDGSDRTDKPDMLMNSLLSLVSCGLLTDAEAAREGADQLASERLRVMCSEAAKVPALEKELADLKSERKDEKVRAGVALFDRAVKAGLAGAADEREKAKYLTAAESNELAMQLLTEKVEAAEATGADITRPIISARAASPANHEQRIAAAQAKARTDLGPDAPFTMVWARAAEIDPPAFV</sequence>
<dbReference type="EMBL" id="JAPDDT010000023">
    <property type="protein sequence ID" value="MCW1926286.1"/>
    <property type="molecule type" value="Genomic_DNA"/>
</dbReference>
<evidence type="ECO:0000313" key="2">
    <source>
        <dbReference type="EMBL" id="MCW1926286.1"/>
    </source>
</evidence>
<feature type="region of interest" description="Disordered" evidence="1">
    <location>
        <begin position="155"/>
        <end position="177"/>
    </location>
</feature>
<proteinExistence type="predicted"/>
<dbReference type="Proteomes" id="UP001320876">
    <property type="component" value="Unassembled WGS sequence"/>
</dbReference>
<name>A0ABT3GRX2_9BACT</name>
<comment type="caution">
    <text evidence="2">The sequence shown here is derived from an EMBL/GenBank/DDBJ whole genome shotgun (WGS) entry which is preliminary data.</text>
</comment>
<dbReference type="RefSeq" id="WP_264490394.1">
    <property type="nucleotide sequence ID" value="NZ_JAPDDT010000023.1"/>
</dbReference>
<accession>A0ABT3GRX2</accession>
<protein>
    <recommendedName>
        <fullName evidence="4">Mu-like prophage I protein</fullName>
    </recommendedName>
</protein>
<dbReference type="InterPro" id="IPR012106">
    <property type="entry name" value="Phage_Mu_Gp1"/>
</dbReference>
<feature type="compositionally biased region" description="Basic and acidic residues" evidence="1">
    <location>
        <begin position="164"/>
        <end position="177"/>
    </location>
</feature>
<dbReference type="Pfam" id="PF10123">
    <property type="entry name" value="Mu-like_Pro"/>
    <property type="match status" value="1"/>
</dbReference>
<gene>
    <name evidence="2" type="ORF">OKA05_27275</name>
</gene>
<evidence type="ECO:0000256" key="1">
    <source>
        <dbReference type="SAM" id="MobiDB-lite"/>
    </source>
</evidence>
<organism evidence="2 3">
    <name type="scientific">Luteolibacter arcticus</name>
    <dbReference type="NCBI Taxonomy" id="1581411"/>
    <lineage>
        <taxon>Bacteria</taxon>
        <taxon>Pseudomonadati</taxon>
        <taxon>Verrucomicrobiota</taxon>
        <taxon>Verrucomicrobiia</taxon>
        <taxon>Verrucomicrobiales</taxon>
        <taxon>Verrucomicrobiaceae</taxon>
        <taxon>Luteolibacter</taxon>
    </lineage>
</organism>
<keyword evidence="3" id="KW-1185">Reference proteome</keyword>
<evidence type="ECO:0008006" key="4">
    <source>
        <dbReference type="Google" id="ProtNLM"/>
    </source>
</evidence>
<reference evidence="2 3" key="1">
    <citation type="submission" date="2022-10" db="EMBL/GenBank/DDBJ databases">
        <title>Luteolibacter arcticus strain CCTCC AB 2014275, whole genome shotgun sequencing project.</title>
        <authorList>
            <person name="Zhao G."/>
            <person name="Shen L."/>
        </authorList>
    </citation>
    <scope>NUCLEOTIDE SEQUENCE [LARGE SCALE GENOMIC DNA]</scope>
    <source>
        <strain evidence="2 3">CCTCC AB 2014275</strain>
    </source>
</reference>